<dbReference type="Proteomes" id="UP000740883">
    <property type="component" value="Unassembled WGS sequence"/>
</dbReference>
<evidence type="ECO:0000259" key="1">
    <source>
        <dbReference type="PROSITE" id="PS50878"/>
    </source>
</evidence>
<comment type="caution">
    <text evidence="2">The sequence shown here is derived from an EMBL/GenBank/DDBJ whole genome shotgun (WGS) entry which is preliminary data.</text>
</comment>
<name>A0A9P6GVA9_9MICR</name>
<organism evidence="2 3">
    <name type="scientific">Nosema granulosis</name>
    <dbReference type="NCBI Taxonomy" id="83296"/>
    <lineage>
        <taxon>Eukaryota</taxon>
        <taxon>Fungi</taxon>
        <taxon>Fungi incertae sedis</taxon>
        <taxon>Microsporidia</taxon>
        <taxon>Nosematidae</taxon>
        <taxon>Nosema</taxon>
    </lineage>
</organism>
<evidence type="ECO:0000313" key="2">
    <source>
        <dbReference type="EMBL" id="KAF9746895.1"/>
    </source>
</evidence>
<feature type="non-terminal residue" evidence="2">
    <location>
        <position position="1"/>
    </location>
</feature>
<reference evidence="2 3" key="1">
    <citation type="journal article" date="2020" name="Genome Biol. Evol.">
        <title>Comparative genomics of strictly vertically transmitted, feminizing microsporidia endosymbionts of amphipod crustaceans.</title>
        <authorList>
            <person name="Cormier A."/>
            <person name="Chebbi M.A."/>
            <person name="Giraud I."/>
            <person name="Wattier R."/>
            <person name="Teixeira M."/>
            <person name="Gilbert C."/>
            <person name="Rigaud T."/>
            <person name="Cordaux R."/>
        </authorList>
    </citation>
    <scope>NUCLEOTIDE SEQUENCE [LARGE SCALE GENOMIC DNA]</scope>
    <source>
        <strain evidence="2 3">Ou3-Ou53</strain>
    </source>
</reference>
<dbReference type="PANTHER" id="PTHR35450">
    <property type="entry name" value="REVERSE TRANSCRIPTASE DOMAIN-CONTAINING PROTEIN"/>
    <property type="match status" value="1"/>
</dbReference>
<evidence type="ECO:0000313" key="3">
    <source>
        <dbReference type="Proteomes" id="UP000740883"/>
    </source>
</evidence>
<keyword evidence="3" id="KW-1185">Reference proteome</keyword>
<dbReference type="PANTHER" id="PTHR35450:SF2">
    <property type="entry name" value="REVERSE TRANSCRIPTASE DOMAIN-CONTAINING PROTEIN"/>
    <property type="match status" value="1"/>
</dbReference>
<sequence length="258" mass="30029">FYRQLGGAQKVDHGVQKEEIKSFWNTMWNKSDKVKESNSFDDFLLVYLPDTGEQITFPSYAEFQDIIKYLPNWKEAGCDGIYNYFIKKCSSLHPFLYDIVREVCINGKSPESWFYKGLTYLIPKGMPTRGSDFRPITCMSNLYKLTTKCTTKVMQILVEERGLLAENQLGTVRLVQGAKEQAMLNIAVNKEYKNSLKTMWIDVKKAYDSVDHVYLLTCIERLNLPQWIGKFLKSTIKKWHIEIRSGSEMILEKKIERG</sequence>
<dbReference type="Pfam" id="PF00078">
    <property type="entry name" value="RVT_1"/>
    <property type="match status" value="1"/>
</dbReference>
<gene>
    <name evidence="2" type="primary">Pol</name>
    <name evidence="2" type="ORF">NGRA_3529</name>
</gene>
<protein>
    <submittedName>
        <fullName evidence="2">LINE-1 retrotransposable element ORF2 protein</fullName>
    </submittedName>
</protein>
<proteinExistence type="predicted"/>
<accession>A0A9P6GVA9</accession>
<dbReference type="PROSITE" id="PS50878">
    <property type="entry name" value="RT_POL"/>
    <property type="match status" value="1"/>
</dbReference>
<dbReference type="EMBL" id="SBJO01001364">
    <property type="protein sequence ID" value="KAF9746895.1"/>
    <property type="molecule type" value="Genomic_DNA"/>
</dbReference>
<dbReference type="OrthoDB" id="2191163at2759"/>
<feature type="non-terminal residue" evidence="2">
    <location>
        <position position="258"/>
    </location>
</feature>
<feature type="domain" description="Reverse transcriptase" evidence="1">
    <location>
        <begin position="103"/>
        <end position="258"/>
    </location>
</feature>
<dbReference type="InterPro" id="IPR000477">
    <property type="entry name" value="RT_dom"/>
</dbReference>
<dbReference type="AlphaFoldDB" id="A0A9P6GVA9"/>